<name>A0A9P8T9H2_9ASCO</name>
<feature type="compositionally biased region" description="Low complexity" evidence="1">
    <location>
        <begin position="101"/>
        <end position="112"/>
    </location>
</feature>
<evidence type="ECO:0000313" key="2">
    <source>
        <dbReference type="EMBL" id="KAH3670026.1"/>
    </source>
</evidence>
<keyword evidence="3" id="KW-1185">Reference proteome</keyword>
<gene>
    <name evidence="2" type="ORF">OGATHE_002839</name>
</gene>
<reference evidence="2" key="1">
    <citation type="journal article" date="2021" name="Open Biol.">
        <title>Shared evolutionary footprints suggest mitochondrial oxidative damage underlies multiple complex I losses in fungi.</title>
        <authorList>
            <person name="Schikora-Tamarit M.A."/>
            <person name="Marcet-Houben M."/>
            <person name="Nosek J."/>
            <person name="Gabaldon T."/>
        </authorList>
    </citation>
    <scope>NUCLEOTIDE SEQUENCE</scope>
    <source>
        <strain evidence="2">NCAIM Y.01608</strain>
    </source>
</reference>
<feature type="region of interest" description="Disordered" evidence="1">
    <location>
        <begin position="101"/>
        <end position="126"/>
    </location>
</feature>
<comment type="caution">
    <text evidence="2">The sequence shown here is derived from an EMBL/GenBank/DDBJ whole genome shotgun (WGS) entry which is preliminary data.</text>
</comment>
<organism evidence="2 3">
    <name type="scientific">Ogataea polymorpha</name>
    <dbReference type="NCBI Taxonomy" id="460523"/>
    <lineage>
        <taxon>Eukaryota</taxon>
        <taxon>Fungi</taxon>
        <taxon>Dikarya</taxon>
        <taxon>Ascomycota</taxon>
        <taxon>Saccharomycotina</taxon>
        <taxon>Pichiomycetes</taxon>
        <taxon>Pichiales</taxon>
        <taxon>Pichiaceae</taxon>
        <taxon>Ogataea</taxon>
    </lineage>
</organism>
<dbReference type="EMBL" id="JAEUBD010000983">
    <property type="protein sequence ID" value="KAH3670026.1"/>
    <property type="molecule type" value="Genomic_DNA"/>
</dbReference>
<accession>A0A9P8T9H2</accession>
<reference evidence="2" key="2">
    <citation type="submission" date="2021-01" db="EMBL/GenBank/DDBJ databases">
        <authorList>
            <person name="Schikora-Tamarit M.A."/>
        </authorList>
    </citation>
    <scope>NUCLEOTIDE SEQUENCE</scope>
    <source>
        <strain evidence="2">NCAIM Y.01608</strain>
    </source>
</reference>
<protein>
    <submittedName>
        <fullName evidence="2">Uncharacterized protein</fullName>
    </submittedName>
</protein>
<dbReference type="Proteomes" id="UP000788993">
    <property type="component" value="Unassembled WGS sequence"/>
</dbReference>
<evidence type="ECO:0000256" key="1">
    <source>
        <dbReference type="SAM" id="MobiDB-lite"/>
    </source>
</evidence>
<sequence>MASTQCSRREWSMADVPSMTTKIQTVSTNHMPKSRKTITQPAKPFSLYETNELEMVMSHKTAESWLCASDSAQSRRYEAVCETQFRQNSIVWITWWIITSPNSKCSSGSSESSIKKKSSPRELSCD</sequence>
<proteinExistence type="predicted"/>
<evidence type="ECO:0000313" key="3">
    <source>
        <dbReference type="Proteomes" id="UP000788993"/>
    </source>
</evidence>
<dbReference type="AlphaFoldDB" id="A0A9P8T9H2"/>